<evidence type="ECO:0000256" key="1">
    <source>
        <dbReference type="SAM" id="MobiDB-lite"/>
    </source>
</evidence>
<proteinExistence type="predicted"/>
<name>A0A5C6E6V4_9BACT</name>
<feature type="region of interest" description="Disordered" evidence="1">
    <location>
        <begin position="1"/>
        <end position="21"/>
    </location>
</feature>
<sequence>MVRAINQTHDSNDGNPLQSISYTPARATKTLPLVRRIVRDLARLSASVATQKEQLRAIDALPETFNGQAYLDEVSDMRDSLAQDVNQLKSYQDELASFGVEAHEPFDGSVDFPAQLNRRPVFLCWLPDDDRVEYWHELGQTSRDRKKWDATTVGC</sequence>
<evidence type="ECO:0008006" key="4">
    <source>
        <dbReference type="Google" id="ProtNLM"/>
    </source>
</evidence>
<organism evidence="2 3">
    <name type="scientific">Rubripirellula tenax</name>
    <dbReference type="NCBI Taxonomy" id="2528015"/>
    <lineage>
        <taxon>Bacteria</taxon>
        <taxon>Pseudomonadati</taxon>
        <taxon>Planctomycetota</taxon>
        <taxon>Planctomycetia</taxon>
        <taxon>Pirellulales</taxon>
        <taxon>Pirellulaceae</taxon>
        <taxon>Rubripirellula</taxon>
    </lineage>
</organism>
<gene>
    <name evidence="2" type="ORF">Poly51_60960</name>
</gene>
<evidence type="ECO:0000313" key="2">
    <source>
        <dbReference type="EMBL" id="TWU44530.1"/>
    </source>
</evidence>
<dbReference type="Proteomes" id="UP000318288">
    <property type="component" value="Unassembled WGS sequence"/>
</dbReference>
<evidence type="ECO:0000313" key="3">
    <source>
        <dbReference type="Proteomes" id="UP000318288"/>
    </source>
</evidence>
<protein>
    <recommendedName>
        <fullName evidence="4">DUF2203 domain-containing protein</fullName>
    </recommendedName>
</protein>
<dbReference type="Pfam" id="PF09969">
    <property type="entry name" value="DUF2203"/>
    <property type="match status" value="1"/>
</dbReference>
<comment type="caution">
    <text evidence="2">The sequence shown here is derived from an EMBL/GenBank/DDBJ whole genome shotgun (WGS) entry which is preliminary data.</text>
</comment>
<dbReference type="InterPro" id="IPR018699">
    <property type="entry name" value="DUF2203"/>
</dbReference>
<reference evidence="2 3" key="1">
    <citation type="submission" date="2019-02" db="EMBL/GenBank/DDBJ databases">
        <title>Deep-cultivation of Planctomycetes and their phenomic and genomic characterization uncovers novel biology.</title>
        <authorList>
            <person name="Wiegand S."/>
            <person name="Jogler M."/>
            <person name="Boedeker C."/>
            <person name="Pinto D."/>
            <person name="Vollmers J."/>
            <person name="Rivas-Marin E."/>
            <person name="Kohn T."/>
            <person name="Peeters S.H."/>
            <person name="Heuer A."/>
            <person name="Rast P."/>
            <person name="Oberbeckmann S."/>
            <person name="Bunk B."/>
            <person name="Jeske O."/>
            <person name="Meyerdierks A."/>
            <person name="Storesund J.E."/>
            <person name="Kallscheuer N."/>
            <person name="Luecker S."/>
            <person name="Lage O.M."/>
            <person name="Pohl T."/>
            <person name="Merkel B.J."/>
            <person name="Hornburger P."/>
            <person name="Mueller R.-W."/>
            <person name="Bruemmer F."/>
            <person name="Labrenz M."/>
            <person name="Spormann A.M."/>
            <person name="Op Den Camp H."/>
            <person name="Overmann J."/>
            <person name="Amann R."/>
            <person name="Jetten M.S.M."/>
            <person name="Mascher T."/>
            <person name="Medema M.H."/>
            <person name="Devos D.P."/>
            <person name="Kaster A.-K."/>
            <person name="Ovreas L."/>
            <person name="Rohde M."/>
            <person name="Galperin M.Y."/>
            <person name="Jogler C."/>
        </authorList>
    </citation>
    <scope>NUCLEOTIDE SEQUENCE [LARGE SCALE GENOMIC DNA]</scope>
    <source>
        <strain evidence="2 3">Poly51</strain>
    </source>
</reference>
<dbReference type="EMBL" id="SJPW01000012">
    <property type="protein sequence ID" value="TWU44530.1"/>
    <property type="molecule type" value="Genomic_DNA"/>
</dbReference>
<accession>A0A5C6E6V4</accession>
<dbReference type="RefSeq" id="WP_146462461.1">
    <property type="nucleotide sequence ID" value="NZ_SJPW01000012.1"/>
</dbReference>
<dbReference type="AlphaFoldDB" id="A0A5C6E6V4"/>
<dbReference type="OrthoDB" id="9802910at2"/>
<keyword evidence="3" id="KW-1185">Reference proteome</keyword>